<feature type="compositionally biased region" description="Gly residues" evidence="1">
    <location>
        <begin position="110"/>
        <end position="132"/>
    </location>
</feature>
<sequence length="232" mass="23314">MRYRRSGQRRSGPDRSYARRVGFETAKEGGGNLVQQAGAALGALVGLLGGKAGLPPSASVITGAIVGSALGSIGKGFVAASLDHIRERREQRATRTSAGAGAGRSWRHVGAGGRSGAGGSNGRGGRGSGSGGASSTAAPLPRVSTSTSIAGQVIGGLDTVMSQLNRASRRLAEIHRAMWDAQNALNAVLAGGRPDVVLTLEGQLSTARGHVHDATGQLAGAADNLATYRSAI</sequence>
<dbReference type="Proteomes" id="UP000198937">
    <property type="component" value="Unassembled WGS sequence"/>
</dbReference>
<proteinExistence type="predicted"/>
<accession>A0A1C6V2J3</accession>
<gene>
    <name evidence="2" type="ORF">GA0070617_4419</name>
</gene>
<protein>
    <submittedName>
        <fullName evidence="2">Uncharacterized protein</fullName>
    </submittedName>
</protein>
<dbReference type="STRING" id="683228.GA0070617_4419"/>
<organism evidence="2 3">
    <name type="scientific">Micromonospora yangpuensis</name>
    <dbReference type="NCBI Taxonomy" id="683228"/>
    <lineage>
        <taxon>Bacteria</taxon>
        <taxon>Bacillati</taxon>
        <taxon>Actinomycetota</taxon>
        <taxon>Actinomycetes</taxon>
        <taxon>Micromonosporales</taxon>
        <taxon>Micromonosporaceae</taxon>
        <taxon>Micromonospora</taxon>
    </lineage>
</organism>
<evidence type="ECO:0000313" key="3">
    <source>
        <dbReference type="Proteomes" id="UP000198937"/>
    </source>
</evidence>
<reference evidence="2 3" key="1">
    <citation type="submission" date="2016-06" db="EMBL/GenBank/DDBJ databases">
        <authorList>
            <person name="Kjaerup R.B."/>
            <person name="Dalgaard T.S."/>
            <person name="Juul-Madsen H.R."/>
        </authorList>
    </citation>
    <scope>NUCLEOTIDE SEQUENCE [LARGE SCALE GENOMIC DNA]</scope>
    <source>
        <strain evidence="2 3">DSM 45577</strain>
    </source>
</reference>
<evidence type="ECO:0000313" key="2">
    <source>
        <dbReference type="EMBL" id="SCL60579.1"/>
    </source>
</evidence>
<evidence type="ECO:0000256" key="1">
    <source>
        <dbReference type="SAM" id="MobiDB-lite"/>
    </source>
</evidence>
<feature type="region of interest" description="Disordered" evidence="1">
    <location>
        <begin position="88"/>
        <end position="144"/>
    </location>
</feature>
<keyword evidence="3" id="KW-1185">Reference proteome</keyword>
<dbReference type="EMBL" id="FMIA01000002">
    <property type="protein sequence ID" value="SCL60579.1"/>
    <property type="molecule type" value="Genomic_DNA"/>
</dbReference>
<name>A0A1C6V2J3_9ACTN</name>
<dbReference type="OrthoDB" id="3390150at2"/>
<dbReference type="AlphaFoldDB" id="A0A1C6V2J3"/>
<dbReference type="RefSeq" id="WP_091441845.1">
    <property type="nucleotide sequence ID" value="NZ_BMMJ01000028.1"/>
</dbReference>